<organism evidence="2 3">
    <name type="scientific">Lelliottia aquatilis</name>
    <dbReference type="NCBI Taxonomy" id="2080838"/>
    <lineage>
        <taxon>Bacteria</taxon>
        <taxon>Pseudomonadati</taxon>
        <taxon>Pseudomonadota</taxon>
        <taxon>Gammaproteobacteria</taxon>
        <taxon>Enterobacterales</taxon>
        <taxon>Enterobacteriaceae</taxon>
        <taxon>Lelliottia</taxon>
    </lineage>
</organism>
<dbReference type="Pfam" id="PF21941">
    <property type="entry name" value="SMEK_N"/>
    <property type="match status" value="1"/>
</dbReference>
<evidence type="ECO:0000259" key="1">
    <source>
        <dbReference type="Pfam" id="PF21941"/>
    </source>
</evidence>
<sequence>MWLINKAFKKEFEDANKVYGHNYPGIDYVDKRNKVVMQITATASNKKFRDSIDKMPDWLKESGYKDFHFFINSTNRRVEYSHQDFNVKVFDIKDLISSLCTSGNEERKEIVAYLEENFSDWISRTSSELFMPQVTDFKTNKSLFNKFIEINYSGENRCLNYSDIEWLREQCKNDLYHLQKMLSELSILQRNFICMIYQYGFVNGRNREHAVSEPIRLNLAQYVTHFTEEEAERFDDIYYGLYKWGICEILEAFDSDFYAPDSSTFPHYKELILKWSNWDANYNLFRAIGNFYMSRYDEKELYRAIRSNDFVLVY</sequence>
<feature type="domain" description="SMEK" evidence="1">
    <location>
        <begin position="3"/>
        <end position="87"/>
    </location>
</feature>
<dbReference type="Proteomes" id="UP000237025">
    <property type="component" value="Unassembled WGS sequence"/>
</dbReference>
<keyword evidence="3" id="KW-1185">Reference proteome</keyword>
<protein>
    <recommendedName>
        <fullName evidence="1">SMEK domain-containing protein</fullName>
    </recommendedName>
</protein>
<dbReference type="NCBIfam" id="NF033859">
    <property type="entry name" value="SMEK_N"/>
    <property type="match status" value="1"/>
</dbReference>
<gene>
    <name evidence="2" type="ORF">C3712_21770</name>
</gene>
<name>A0ABX4ZW23_9ENTR</name>
<accession>A0ABX4ZW23</accession>
<dbReference type="EMBL" id="PQVW01000024">
    <property type="protein sequence ID" value="POZ19777.1"/>
    <property type="molecule type" value="Genomic_DNA"/>
</dbReference>
<evidence type="ECO:0000313" key="2">
    <source>
        <dbReference type="EMBL" id="POZ19777.1"/>
    </source>
</evidence>
<proteinExistence type="predicted"/>
<evidence type="ECO:0000313" key="3">
    <source>
        <dbReference type="Proteomes" id="UP000237025"/>
    </source>
</evidence>
<dbReference type="InterPro" id="IPR047740">
    <property type="entry name" value="SMEK_dom"/>
</dbReference>
<comment type="caution">
    <text evidence="2">The sequence shown here is derived from an EMBL/GenBank/DDBJ whole genome shotgun (WGS) entry which is preliminary data.</text>
</comment>
<reference evidence="2 3" key="1">
    <citation type="submission" date="2018-02" db="EMBL/GenBank/DDBJ databases">
        <title>Lelliotia aquatilis sp. nov., isolated from drinking water.</title>
        <authorList>
            <person name="Kaempfer P."/>
            <person name="Glaeser S."/>
            <person name="Exner M."/>
            <person name="Doijad S."/>
            <person name="Chakraborty T."/>
        </authorList>
    </citation>
    <scope>NUCLEOTIDE SEQUENCE [LARGE SCALE GENOMIC DNA]</scope>
    <source>
        <strain evidence="2 3">6331-17</strain>
    </source>
</reference>